<dbReference type="STRING" id="1524254.PHACT_08100"/>
<protein>
    <recommendedName>
        <fullName evidence="1">Fe/B12 periplasmic-binding domain-containing protein</fullName>
    </recommendedName>
</protein>
<dbReference type="SUPFAM" id="SSF53807">
    <property type="entry name" value="Helical backbone' metal receptor"/>
    <property type="match status" value="1"/>
</dbReference>
<evidence type="ECO:0000313" key="3">
    <source>
        <dbReference type="Proteomes" id="UP000175669"/>
    </source>
</evidence>
<dbReference type="EMBL" id="MASR01000001">
    <property type="protein sequence ID" value="OFE13104.1"/>
    <property type="molecule type" value="Genomic_DNA"/>
</dbReference>
<feature type="domain" description="Fe/B12 periplasmic-binding" evidence="1">
    <location>
        <begin position="2"/>
        <end position="291"/>
    </location>
</feature>
<evidence type="ECO:0000259" key="1">
    <source>
        <dbReference type="PROSITE" id="PS50983"/>
    </source>
</evidence>
<dbReference type="PANTHER" id="PTHR42860">
    <property type="entry name" value="VITAMIN B12-BINDING PROTEIN"/>
    <property type="match status" value="1"/>
</dbReference>
<dbReference type="InterPro" id="IPR051030">
    <property type="entry name" value="Vitamin_B12-ABC_binding"/>
</dbReference>
<dbReference type="Proteomes" id="UP000175669">
    <property type="component" value="Unassembled WGS sequence"/>
</dbReference>
<proteinExistence type="predicted"/>
<sequence>MRIVSLLPSATEIISALGAHQGKHHELVGISHSCDYPPEICELDVLTSTRVPVHESQLVIDQFVRQELAAGRGLYALDIDLLEKLRADVIVTQTLCDVCAVSSGDVYQAVSALPGDCNLVELAPSCLEDVYNDIIRVGDAVQSGTAARYLVMQLRGRAEAVARQQILQGERVLFLEWLDPPFSGGHWIPDLIELLGGNSCLVESGQRSGTLSWQAICDSDPDIIVVGCCGYSLEESEAALQLLSRHEAWLSLRAVRENRVIVGDGNAHFSRAGPRLIDGLELLAAKLLPASSKLTGA</sequence>
<dbReference type="PANTHER" id="PTHR42860:SF1">
    <property type="entry name" value="VITAMIN B12-BINDING PROTEIN"/>
    <property type="match status" value="1"/>
</dbReference>
<dbReference type="RefSeq" id="WP_070116715.1">
    <property type="nucleotide sequence ID" value="NZ_MASR01000001.1"/>
</dbReference>
<dbReference type="InterPro" id="IPR002491">
    <property type="entry name" value="ABC_transptr_periplasmic_BD"/>
</dbReference>
<dbReference type="PROSITE" id="PS50983">
    <property type="entry name" value="FE_B12_PBP"/>
    <property type="match status" value="1"/>
</dbReference>
<dbReference type="Pfam" id="PF01497">
    <property type="entry name" value="Peripla_BP_2"/>
    <property type="match status" value="1"/>
</dbReference>
<keyword evidence="3" id="KW-1185">Reference proteome</keyword>
<evidence type="ECO:0000313" key="2">
    <source>
        <dbReference type="EMBL" id="OFE13104.1"/>
    </source>
</evidence>
<dbReference type="Gene3D" id="3.40.50.1980">
    <property type="entry name" value="Nitrogenase molybdenum iron protein domain"/>
    <property type="match status" value="2"/>
</dbReference>
<reference evidence="3" key="1">
    <citation type="submission" date="2016-07" db="EMBL/GenBank/DDBJ databases">
        <authorList>
            <person name="Florea S."/>
            <person name="Webb J.S."/>
            <person name="Jaromczyk J."/>
            <person name="Schardl C.L."/>
        </authorList>
    </citation>
    <scope>NUCLEOTIDE SEQUENCE [LARGE SCALE GENOMIC DNA]</scope>
    <source>
        <strain evidence="3">KCTC 42131</strain>
    </source>
</reference>
<name>A0A1E8CL18_9GAMM</name>
<organism evidence="2 3">
    <name type="scientific">Pseudohongiella acticola</name>
    <dbReference type="NCBI Taxonomy" id="1524254"/>
    <lineage>
        <taxon>Bacteria</taxon>
        <taxon>Pseudomonadati</taxon>
        <taxon>Pseudomonadota</taxon>
        <taxon>Gammaproteobacteria</taxon>
        <taxon>Pseudomonadales</taxon>
        <taxon>Pseudohongiellaceae</taxon>
        <taxon>Pseudohongiella</taxon>
    </lineage>
</organism>
<accession>A0A1E8CL18</accession>
<dbReference type="AlphaFoldDB" id="A0A1E8CL18"/>
<comment type="caution">
    <text evidence="2">The sequence shown here is derived from an EMBL/GenBank/DDBJ whole genome shotgun (WGS) entry which is preliminary data.</text>
</comment>
<gene>
    <name evidence="2" type="ORF">PHACT_08100</name>
</gene>